<evidence type="ECO:0000256" key="2">
    <source>
        <dbReference type="ARBA" id="ARBA00022490"/>
    </source>
</evidence>
<feature type="coiled-coil region" evidence="10">
    <location>
        <begin position="1017"/>
        <end position="1058"/>
    </location>
</feature>
<reference evidence="13 14" key="1">
    <citation type="submission" date="2020-06" db="EMBL/GenBank/DDBJ databases">
        <authorList>
            <person name="Li R."/>
            <person name="Bekaert M."/>
        </authorList>
    </citation>
    <scope>NUCLEOTIDE SEQUENCE [LARGE SCALE GENOMIC DNA]</scope>
    <source>
        <strain evidence="14">wild</strain>
    </source>
</reference>
<dbReference type="GO" id="GO:0006310">
    <property type="term" value="P:DNA recombination"/>
    <property type="evidence" value="ECO:0007669"/>
    <property type="project" value="UniProtKB-KW"/>
</dbReference>
<evidence type="ECO:0000256" key="10">
    <source>
        <dbReference type="SAM" id="Coils"/>
    </source>
</evidence>
<feature type="compositionally biased region" description="Low complexity" evidence="11">
    <location>
        <begin position="1742"/>
        <end position="1762"/>
    </location>
</feature>
<dbReference type="EMBL" id="CACVKT020007264">
    <property type="protein sequence ID" value="CAC5406907.1"/>
    <property type="molecule type" value="Genomic_DNA"/>
</dbReference>
<evidence type="ECO:0000313" key="13">
    <source>
        <dbReference type="EMBL" id="CAC5406907.1"/>
    </source>
</evidence>
<dbReference type="GO" id="GO:0048788">
    <property type="term" value="C:cytoskeleton of presynaptic active zone"/>
    <property type="evidence" value="ECO:0007669"/>
    <property type="project" value="TreeGrafter"/>
</dbReference>
<dbReference type="Pfam" id="PF25561">
    <property type="entry name" value="QRICH1"/>
    <property type="match status" value="1"/>
</dbReference>
<feature type="compositionally biased region" description="Low complexity" evidence="11">
    <location>
        <begin position="384"/>
        <end position="405"/>
    </location>
</feature>
<feature type="compositionally biased region" description="Basic and acidic residues" evidence="11">
    <location>
        <begin position="1538"/>
        <end position="1555"/>
    </location>
</feature>
<organism evidence="13 14">
    <name type="scientific">Mytilus coruscus</name>
    <name type="common">Sea mussel</name>
    <dbReference type="NCBI Taxonomy" id="42192"/>
    <lineage>
        <taxon>Eukaryota</taxon>
        <taxon>Metazoa</taxon>
        <taxon>Spiralia</taxon>
        <taxon>Lophotrochozoa</taxon>
        <taxon>Mollusca</taxon>
        <taxon>Bivalvia</taxon>
        <taxon>Autobranchia</taxon>
        <taxon>Pteriomorphia</taxon>
        <taxon>Mytilida</taxon>
        <taxon>Mytiloidea</taxon>
        <taxon>Mytilidae</taxon>
        <taxon>Mytilinae</taxon>
        <taxon>Mytilus</taxon>
    </lineage>
</organism>
<gene>
    <name evidence="13" type="ORF">MCOR_40426</name>
</gene>
<evidence type="ECO:0000313" key="14">
    <source>
        <dbReference type="Proteomes" id="UP000507470"/>
    </source>
</evidence>
<dbReference type="GO" id="GO:0048167">
    <property type="term" value="P:regulation of synaptic plasticity"/>
    <property type="evidence" value="ECO:0007669"/>
    <property type="project" value="TreeGrafter"/>
</dbReference>
<keyword evidence="7" id="KW-0206">Cytoskeleton</keyword>
<keyword evidence="8" id="KW-0966">Cell projection</keyword>
<evidence type="ECO:0000256" key="8">
    <source>
        <dbReference type="ARBA" id="ARBA00023273"/>
    </source>
</evidence>
<dbReference type="PANTHER" id="PTHR18861:SF0">
    <property type="entry name" value="BRUCHPILOT, ISOFORM J"/>
    <property type="match status" value="1"/>
</dbReference>
<dbReference type="Pfam" id="PF10174">
    <property type="entry name" value="Cast"/>
    <property type="match status" value="1"/>
</dbReference>
<proteinExistence type="predicted"/>
<dbReference type="PANTHER" id="PTHR18861">
    <property type="entry name" value="ELKS/RAB6-INTERACTING/CAST PROTEIN"/>
    <property type="match status" value="1"/>
</dbReference>
<evidence type="ECO:0000256" key="3">
    <source>
        <dbReference type="ARBA" id="ARBA00022553"/>
    </source>
</evidence>
<dbReference type="Gene3D" id="1.10.443.10">
    <property type="entry name" value="Intergrase catalytic core"/>
    <property type="match status" value="1"/>
</dbReference>
<evidence type="ECO:0000256" key="9">
    <source>
        <dbReference type="ARBA" id="ARBA00034106"/>
    </source>
</evidence>
<keyword evidence="14" id="KW-1185">Reference proteome</keyword>
<dbReference type="OrthoDB" id="2019763at2759"/>
<dbReference type="GO" id="GO:0015074">
    <property type="term" value="P:DNA integration"/>
    <property type="evidence" value="ECO:0007669"/>
    <property type="project" value="InterPro"/>
</dbReference>
<dbReference type="GO" id="GO:0003677">
    <property type="term" value="F:DNA binding"/>
    <property type="evidence" value="ECO:0007669"/>
    <property type="project" value="InterPro"/>
</dbReference>
<feature type="compositionally biased region" description="Basic and acidic residues" evidence="11">
    <location>
        <begin position="1720"/>
        <end position="1730"/>
    </location>
</feature>
<feature type="region of interest" description="Disordered" evidence="11">
    <location>
        <begin position="1535"/>
        <end position="1555"/>
    </location>
</feature>
<dbReference type="GO" id="GO:0030424">
    <property type="term" value="C:axon"/>
    <property type="evidence" value="ECO:0007669"/>
    <property type="project" value="UniProtKB-SubCell"/>
</dbReference>
<evidence type="ECO:0000256" key="11">
    <source>
        <dbReference type="SAM" id="MobiDB-lite"/>
    </source>
</evidence>
<keyword evidence="6" id="KW-0233">DNA recombination</keyword>
<dbReference type="InterPro" id="IPR057926">
    <property type="entry name" value="QRICH1_dom"/>
</dbReference>
<dbReference type="InterPro" id="IPR011010">
    <property type="entry name" value="DNA_brk_join_enz"/>
</dbReference>
<feature type="compositionally biased region" description="Basic and acidic residues" evidence="11">
    <location>
        <begin position="474"/>
        <end position="485"/>
    </location>
</feature>
<dbReference type="InterPro" id="IPR013762">
    <property type="entry name" value="Integrase-like_cat_sf"/>
</dbReference>
<evidence type="ECO:0000256" key="4">
    <source>
        <dbReference type="ARBA" id="ARBA00023018"/>
    </source>
</evidence>
<protein>
    <submittedName>
        <fullName evidence="13">ERC1</fullName>
    </submittedName>
</protein>
<dbReference type="SUPFAM" id="SSF56349">
    <property type="entry name" value="DNA breaking-rejoining enzymes"/>
    <property type="match status" value="1"/>
</dbReference>
<evidence type="ECO:0000256" key="7">
    <source>
        <dbReference type="ARBA" id="ARBA00023212"/>
    </source>
</evidence>
<keyword evidence="2" id="KW-0963">Cytoplasm</keyword>
<dbReference type="GO" id="GO:0098882">
    <property type="term" value="F:structural constituent of presynaptic active zone"/>
    <property type="evidence" value="ECO:0007669"/>
    <property type="project" value="TreeGrafter"/>
</dbReference>
<keyword evidence="4" id="KW-0770">Synapse</keyword>
<dbReference type="GO" id="GO:0007274">
    <property type="term" value="P:neuromuscular synaptic transmission"/>
    <property type="evidence" value="ECO:0007669"/>
    <property type="project" value="TreeGrafter"/>
</dbReference>
<name>A0A6J8DGW3_MYTCO</name>
<keyword evidence="3" id="KW-0597">Phosphoprotein</keyword>
<evidence type="ECO:0000256" key="5">
    <source>
        <dbReference type="ARBA" id="ARBA00023054"/>
    </source>
</evidence>
<feature type="region of interest" description="Disordered" evidence="11">
    <location>
        <begin position="460"/>
        <end position="485"/>
    </location>
</feature>
<feature type="region of interest" description="Disordered" evidence="11">
    <location>
        <begin position="1705"/>
        <end position="1762"/>
    </location>
</feature>
<evidence type="ECO:0000259" key="12">
    <source>
        <dbReference type="Pfam" id="PF25561"/>
    </source>
</evidence>
<feature type="region of interest" description="Disordered" evidence="11">
    <location>
        <begin position="10"/>
        <end position="40"/>
    </location>
</feature>
<evidence type="ECO:0000256" key="6">
    <source>
        <dbReference type="ARBA" id="ARBA00023172"/>
    </source>
</evidence>
<dbReference type="Proteomes" id="UP000507470">
    <property type="component" value="Unassembled WGS sequence"/>
</dbReference>
<feature type="compositionally biased region" description="Polar residues" evidence="11">
    <location>
        <begin position="22"/>
        <end position="31"/>
    </location>
</feature>
<evidence type="ECO:0000256" key="1">
    <source>
        <dbReference type="ARBA" id="ARBA00004245"/>
    </source>
</evidence>
<dbReference type="InterPro" id="IPR019323">
    <property type="entry name" value="ELKS/CAST"/>
</dbReference>
<keyword evidence="5 10" id="KW-0175">Coiled coil</keyword>
<sequence length="1762" mass="201657">MYVLYKPVVKQRDNEVHKHNEQAQPSTSGKQLDSGPYNQPLDIRSQTILQTQMSSGSSSSSRGQSFLQSQPFIQSFQSQGHLQHMIQGQQAVQGTGTYVQVGQQLFQVQPMVTGQNLGQSLSTDINNANLSVKIGQISPLLNINSSDNPSQRQIITHIKSEPLSKQHENIPSTSEIENTCIKTEVLDPEYEQHVSANSTVGIASTNLYSGEVYPTSLVTNVCMLNDQSSKVSCANTDTKTHLHNKEQTQIEPNSKINWMDKALSHWKKWATTKQKHLASKGLTCTSFMELIKCIRSKKQLLELVFEFAFDLVDENGKTYSWDYMSKIISMLEEGSKEALRWIDVKMLYVAKTAYTARKKDIAEEIIIKKLSEMKPQQKPALQQLKPILPKPNSSQSSCNSSEEGSTYTKNDLREKDVERDDLQANCENDESAGVQAIVSTIVTKSTSSKVLNCNITSRSNFPSSLEKSNRKKRERDEETRSEASVKKIKKEPIEITDIEIYPKEKPGEITSNKTCTVIHANINENMTSTGGSENLLYTGVGMQSVVPTEILCQGPFCIENVTSLANEPSDKVPVDRYNFPEGRDHGDKNKAFAADNVDNTSASKNIAMIAVSTDIEPINSSVPGNTLKNNNWANNTWNDWAKARNKINVDPNEKPVPLLHSVFKNVTEEELNDLLIKFIYEVRNGAGAPYPPNSIRSLIAGFQRIFRRSGWTNLSLFDSTKKEFSKFHKALDARCCELIKQGIGVSKKQAQMITDQQEQVLWEKGVFSLDMSWGLLYAVYFYTCKVFCVGPSYELWKLRVSQFTFGEDETGKYVQFTSRVTVSSKKIKPVKQYKCEDNPRTYYNMLEKYMLIIPKVNDIFWFRPSRDFSSLPISKSRLVFSRCPLGKNMLDNLISKMMKNAGYKGYYTNHSVKATMAAKMFKQGYQEEFIQERTGHSSTITVKKYNKGIHNAEAVRADISSTLDPPPPKQVKHSHLVNNGSKNDSMGSTQVKVVTLPKVPEKQSEHLSDLENQTKSYEDVQASSKISQQEIEILQREKEKQNKEILILKKTVDEMELRIETQKQTLSARDESMKKLLEMLQSKGLSVQKIEDNQQEVEHLQTRQLEDDRKIKQLQNTLSQNELEMSKVKEENSKLSDELKHSKLQLKQQPSSTHTMQAILEAKDSRISALEKEVQSLEDRLMTLQEEGSIHYDRKDKDAVSSREKTLKAEVDLYKKEISRKDKELLGLTMKKETLENQQIEHQQYIQLLKEQITAKDQQVVMLQSDLEDLRDRVKDKDSTIDRKAQKSQSLQSEKRKIETEVSDLKEQIEIKDRRISNLQTQIDSLESAVNEKETQLREATTKLESQDSANKIQVLEESLSEKDKQIDRLKEQKIKSEKEHQEELDIYSKASQDIKTQLDSLQLEFNEKQTELVELREHSTEAQSVKFEADSKIRQLESSLDDKTSEVEKLNVRIEELKGAIPETKSAEELQKQISDLSSQVETARNDANKAQEEVDRLLGTVKESENEKNEKENQIKELQEILKEYKQKVGTLKRKQSMEKKNSATMLEEARKREDSLYDDATKLEDHMKSKNDRIEELEEALKESVKITAEREMVMVDLQTQLEEAERKVDEFTMDLVKAKSDNSGKVEKMTKIMEEKDIKLKKLHAERHKHLEEVFEMKQEAILAAMSEKDANIALLEMTSSKKQNYKEEIEKLNNDKEKLQQQLSDVTHNRMKLIQKQERREERKKSSLPRKKRESPAEATESQPEQEQPPMTEQTDS</sequence>
<comment type="subcellular location">
    <subcellularLocation>
        <location evidence="1">Cytoplasm</location>
        <location evidence="1">Cytoskeleton</location>
    </subcellularLocation>
    <subcellularLocation>
        <location evidence="9">Presynapse</location>
    </subcellularLocation>
</comment>
<feature type="compositionally biased region" description="Basic and acidic residues" evidence="11">
    <location>
        <begin position="10"/>
        <end position="21"/>
    </location>
</feature>
<feature type="region of interest" description="Disordered" evidence="11">
    <location>
        <begin position="384"/>
        <end position="414"/>
    </location>
</feature>
<feature type="domain" description="QRICH1-like" evidence="12">
    <location>
        <begin position="631"/>
        <end position="726"/>
    </location>
</feature>
<accession>A0A6J8DGW3</accession>
<dbReference type="Gene3D" id="1.10.287.1490">
    <property type="match status" value="2"/>
</dbReference>